<protein>
    <submittedName>
        <fullName evidence="1">Uncharacterized protein</fullName>
    </submittedName>
</protein>
<reference evidence="1 2" key="1">
    <citation type="submission" date="2024-09" db="EMBL/GenBank/DDBJ databases">
        <authorList>
            <person name="Sun Q."/>
            <person name="Mori K."/>
        </authorList>
    </citation>
    <scope>NUCLEOTIDE SEQUENCE [LARGE SCALE GENOMIC DNA]</scope>
    <source>
        <strain evidence="1 2">TBRC 1432</strain>
    </source>
</reference>
<proteinExistence type="predicted"/>
<comment type="caution">
    <text evidence="1">The sequence shown here is derived from an EMBL/GenBank/DDBJ whole genome shotgun (WGS) entry which is preliminary data.</text>
</comment>
<dbReference type="RefSeq" id="WP_273943229.1">
    <property type="nucleotide sequence ID" value="NZ_CP097263.1"/>
</dbReference>
<dbReference type="Proteomes" id="UP001589810">
    <property type="component" value="Unassembled WGS sequence"/>
</dbReference>
<keyword evidence="2" id="KW-1185">Reference proteome</keyword>
<evidence type="ECO:0000313" key="1">
    <source>
        <dbReference type="EMBL" id="MFC0546215.1"/>
    </source>
</evidence>
<organism evidence="1 2">
    <name type="scientific">Kutzneria chonburiensis</name>
    <dbReference type="NCBI Taxonomy" id="1483604"/>
    <lineage>
        <taxon>Bacteria</taxon>
        <taxon>Bacillati</taxon>
        <taxon>Actinomycetota</taxon>
        <taxon>Actinomycetes</taxon>
        <taxon>Pseudonocardiales</taxon>
        <taxon>Pseudonocardiaceae</taxon>
        <taxon>Kutzneria</taxon>
    </lineage>
</organism>
<evidence type="ECO:0000313" key="2">
    <source>
        <dbReference type="Proteomes" id="UP001589810"/>
    </source>
</evidence>
<gene>
    <name evidence="1" type="ORF">ACFFH7_32195</name>
</gene>
<dbReference type="EMBL" id="JBHLUD010000011">
    <property type="protein sequence ID" value="MFC0546215.1"/>
    <property type="molecule type" value="Genomic_DNA"/>
</dbReference>
<sequence>MTPQFHKDTGGNNIFVNLVFDNANPIEATEWFVDVEEPGGLRAKWQERLLPAEHRKELADLREYLRLHRDEQRSLLEVQGGVLEGRHICVSWVDDLVWHATPTVNQRYEYHAADAIADYAASTRAATFLATTVLPDRSVSNYYDYSRLTYRSTGKNYDIHLVELVGTIADEPGTALVTWLTTAGKRQQDIDCDLAVTAWMALYANDRKTFENDVALRDKTSWRLTGGTAEAIAYDDRLAKDPSVGEAITTNEQPVGLAKIRRANSAGSEEFKKRLADVAAANASVPRRFIRTWVRILPATSAEVRDAGFRVQ</sequence>
<accession>A0ABV6N0W7</accession>
<name>A0ABV6N0W7_9PSEU</name>